<keyword evidence="3" id="KW-1185">Reference proteome</keyword>
<dbReference type="EMBL" id="LT629792">
    <property type="protein sequence ID" value="SDU01537.1"/>
    <property type="molecule type" value="Genomic_DNA"/>
</dbReference>
<name>A0ABY0V9S0_9ACTO</name>
<evidence type="ECO:0000313" key="2">
    <source>
        <dbReference type="EMBL" id="SDU01537.1"/>
    </source>
</evidence>
<evidence type="ECO:0000256" key="1">
    <source>
        <dbReference type="SAM" id="MobiDB-lite"/>
    </source>
</evidence>
<organism evidence="2 3">
    <name type="scientific">Schaalia radingae</name>
    <dbReference type="NCBI Taxonomy" id="131110"/>
    <lineage>
        <taxon>Bacteria</taxon>
        <taxon>Bacillati</taxon>
        <taxon>Actinomycetota</taxon>
        <taxon>Actinomycetes</taxon>
        <taxon>Actinomycetales</taxon>
        <taxon>Actinomycetaceae</taxon>
        <taxon>Schaalia</taxon>
    </lineage>
</organism>
<reference evidence="2 3" key="1">
    <citation type="submission" date="2016-10" db="EMBL/GenBank/DDBJ databases">
        <authorList>
            <person name="Varghese N."/>
            <person name="Submissions S."/>
        </authorList>
    </citation>
    <scope>NUCLEOTIDE SEQUENCE [LARGE SCALE GENOMIC DNA]</scope>
    <source>
        <strain evidence="2 3">DSM 9169</strain>
    </source>
</reference>
<evidence type="ECO:0000313" key="3">
    <source>
        <dbReference type="Proteomes" id="UP000198976"/>
    </source>
</evidence>
<feature type="region of interest" description="Disordered" evidence="1">
    <location>
        <begin position="99"/>
        <end position="128"/>
    </location>
</feature>
<sequence>MSAFHLVEPVLAMSFLVMSAPVGDTNDSWDQDILKADNNVLTVKHTFTQVVSVPGVEGAGVENVDAAGAGGVVEVVEGPVGGFRVPGWQVRCKIGTGTAGATPADKCTPPPTEKPEGKEPDQPATPSTDTIARTALNTITLRGAGLTIQPHQHAFTEVPSNIYAATPTQTHTLTVFNHTVTLTLHASTYTFDFNDHTPPLVTTTPGNPYPNMVHTHSWQNESPHQTVTLTTTWDVTLTNPFTGTTHTIPSITSTRETSAPFLLTKPHQVLTDHAEKTHGH</sequence>
<proteinExistence type="predicted"/>
<accession>A0ABY0V9S0</accession>
<protein>
    <submittedName>
        <fullName evidence="2">Uncharacterized protein</fullName>
    </submittedName>
</protein>
<gene>
    <name evidence="2" type="ORF">SAMN04489714_1631</name>
</gene>
<dbReference type="Proteomes" id="UP000198976">
    <property type="component" value="Chromosome I"/>
</dbReference>